<keyword evidence="6 11" id="KW-0274">FAD</keyword>
<feature type="binding site" evidence="12">
    <location>
        <position position="235"/>
    </location>
    <ligand>
        <name>[2Fe-2S] cluster</name>
        <dbReference type="ChEBI" id="CHEBI:190135"/>
    </ligand>
</feature>
<feature type="binding site" evidence="12">
    <location>
        <position position="232"/>
    </location>
    <ligand>
        <name>[2Fe-2S] cluster</name>
        <dbReference type="ChEBI" id="CHEBI:190135"/>
    </ligand>
</feature>
<keyword evidence="9 12" id="KW-0411">Iron-sulfur</keyword>
<dbReference type="AlphaFoldDB" id="A0A7J3JQH9"/>
<keyword evidence="3 11" id="KW-0285">Flavoprotein</keyword>
<dbReference type="SUPFAM" id="SSF52343">
    <property type="entry name" value="Ferredoxin reductase-like, C-terminal NADP-linked domain"/>
    <property type="match status" value="1"/>
</dbReference>
<dbReference type="InterPro" id="IPR050353">
    <property type="entry name" value="PyrK_electron_transfer"/>
</dbReference>
<evidence type="ECO:0000256" key="4">
    <source>
        <dbReference type="ARBA" id="ARBA00022714"/>
    </source>
</evidence>
<evidence type="ECO:0000256" key="11">
    <source>
        <dbReference type="PIRSR" id="PIRSR006816-1"/>
    </source>
</evidence>
<dbReference type="GO" id="GO:0006221">
    <property type="term" value="P:pyrimidine nucleotide biosynthetic process"/>
    <property type="evidence" value="ECO:0007669"/>
    <property type="project" value="InterPro"/>
</dbReference>
<dbReference type="Gene3D" id="2.40.30.10">
    <property type="entry name" value="Translation factors"/>
    <property type="match status" value="1"/>
</dbReference>
<protein>
    <recommendedName>
        <fullName evidence="13">FAD-binding FR-type domain-containing protein</fullName>
    </recommendedName>
</protein>
<dbReference type="PROSITE" id="PS00197">
    <property type="entry name" value="2FE2S_FER_1"/>
    <property type="match status" value="1"/>
</dbReference>
<dbReference type="InterPro" id="IPR019480">
    <property type="entry name" value="Dihydroorotate_DH_Fe-S-bd"/>
</dbReference>
<evidence type="ECO:0000256" key="6">
    <source>
        <dbReference type="ARBA" id="ARBA00022827"/>
    </source>
</evidence>
<feature type="binding site" evidence="11">
    <location>
        <begin position="78"/>
        <end position="79"/>
    </location>
    <ligand>
        <name>FAD</name>
        <dbReference type="ChEBI" id="CHEBI:57692"/>
    </ligand>
</feature>
<feature type="domain" description="FAD-binding FR-type" evidence="13">
    <location>
        <begin position="8"/>
        <end position="103"/>
    </location>
</feature>
<evidence type="ECO:0000256" key="2">
    <source>
        <dbReference type="ARBA" id="ARBA00022448"/>
    </source>
</evidence>
<evidence type="ECO:0000256" key="7">
    <source>
        <dbReference type="ARBA" id="ARBA00022982"/>
    </source>
</evidence>
<dbReference type="PANTHER" id="PTHR43513">
    <property type="entry name" value="DIHYDROOROTATE DEHYDROGENASE B (NAD(+)), ELECTRON TRANSFER SUBUNIT"/>
    <property type="match status" value="1"/>
</dbReference>
<dbReference type="Pfam" id="PF10418">
    <property type="entry name" value="DHODB_Fe-S_bind"/>
    <property type="match status" value="1"/>
</dbReference>
<comment type="caution">
    <text evidence="15">The sequence shown here is derived from an EMBL/GenBank/DDBJ whole genome shotgun (WGS) entry which is preliminary data.</text>
</comment>
<dbReference type="PROSITE" id="PS51384">
    <property type="entry name" value="FAD_FR"/>
    <property type="match status" value="1"/>
</dbReference>
<evidence type="ECO:0000256" key="9">
    <source>
        <dbReference type="ARBA" id="ARBA00023014"/>
    </source>
</evidence>
<dbReference type="GO" id="GO:0051537">
    <property type="term" value="F:2 iron, 2 sulfur cluster binding"/>
    <property type="evidence" value="ECO:0007669"/>
    <property type="project" value="UniProtKB-KW"/>
</dbReference>
<dbReference type="InterPro" id="IPR039261">
    <property type="entry name" value="FNR_nucleotide-bd"/>
</dbReference>
<feature type="binding site" evidence="12">
    <location>
        <position position="245"/>
    </location>
    <ligand>
        <name>[2Fe-2S] cluster</name>
        <dbReference type="ChEBI" id="CHEBI:190135"/>
    </ligand>
</feature>
<evidence type="ECO:0000256" key="1">
    <source>
        <dbReference type="ARBA" id="ARBA00006422"/>
    </source>
</evidence>
<dbReference type="PIRSF" id="PIRSF006816">
    <property type="entry name" value="Cyc3_hyd_g"/>
    <property type="match status" value="1"/>
</dbReference>
<evidence type="ECO:0000256" key="3">
    <source>
        <dbReference type="ARBA" id="ARBA00022630"/>
    </source>
</evidence>
<evidence type="ECO:0000313" key="14">
    <source>
        <dbReference type="EMBL" id="HGN36237.1"/>
    </source>
</evidence>
<evidence type="ECO:0000256" key="10">
    <source>
        <dbReference type="ARBA" id="ARBA00034078"/>
    </source>
</evidence>
<evidence type="ECO:0000256" key="8">
    <source>
        <dbReference type="ARBA" id="ARBA00023004"/>
    </source>
</evidence>
<evidence type="ECO:0000313" key="15">
    <source>
        <dbReference type="EMBL" id="HGQ18302.1"/>
    </source>
</evidence>
<keyword evidence="4 12" id="KW-0001">2Fe-2S</keyword>
<dbReference type="InterPro" id="IPR037117">
    <property type="entry name" value="Dihydroorotate_DH_ele_sf"/>
</dbReference>
<keyword evidence="5 12" id="KW-0479">Metal-binding</keyword>
<dbReference type="GO" id="GO:0050660">
    <property type="term" value="F:flavin adenine dinucleotide binding"/>
    <property type="evidence" value="ECO:0007669"/>
    <property type="project" value="InterPro"/>
</dbReference>
<dbReference type="InterPro" id="IPR017938">
    <property type="entry name" value="Riboflavin_synthase-like_b-brl"/>
</dbReference>
<dbReference type="GO" id="GO:0046872">
    <property type="term" value="F:metal ion binding"/>
    <property type="evidence" value="ECO:0007669"/>
    <property type="project" value="UniProtKB-KW"/>
</dbReference>
<keyword evidence="7" id="KW-0249">Electron transport</keyword>
<dbReference type="InterPro" id="IPR012165">
    <property type="entry name" value="Cyt_c3_hydrogenase_gsu"/>
</dbReference>
<comment type="similarity">
    <text evidence="1">Belongs to the PyrK family.</text>
</comment>
<dbReference type="Gene3D" id="2.10.240.10">
    <property type="entry name" value="Dihydroorotate dehydrogenase, electron transfer subunit"/>
    <property type="match status" value="1"/>
</dbReference>
<sequence length="267" mass="30109">MKHMVGRYGIRPARVTLNIEIAKDTYLLEVEPFLQMYEKLNPFNFFMIWIPRIDEIPLSVADFNGKRLRFLYKVKGVGTGALTEYHKDTIIGIKGPLGKGFHIEQISNTRWLAIAGGIGIAPMPYFIKTWKGYGIDVDLLWGVRTADEIFNINEFFQDVKGSRIIITTEDCRYTDGYCGTVMDILKNINVKNYDGLIAVGPNNMLKAICLELFELDPYIALETLVKCGIGICGSCYIKASDKLLCIDGPVFRCSEVVNYIRSSCTNS</sequence>
<dbReference type="Gene3D" id="3.40.50.80">
    <property type="entry name" value="Nucleotide-binding domain of ferredoxin-NADP reductase (FNR) module"/>
    <property type="match status" value="1"/>
</dbReference>
<dbReference type="PANTHER" id="PTHR43513:SF3">
    <property type="entry name" value="DIHYDROOROTATE DEHYDROGENASE B (NAD(+)), ELECTRON TRANSFER SUBUNIT-RELATED"/>
    <property type="match status" value="1"/>
</dbReference>
<proteinExistence type="inferred from homology"/>
<evidence type="ECO:0000256" key="12">
    <source>
        <dbReference type="PIRSR" id="PIRSR006816-2"/>
    </source>
</evidence>
<accession>A0A7J3JQH9</accession>
<keyword evidence="8 12" id="KW-0408">Iron</keyword>
<dbReference type="EMBL" id="DTAI01000052">
    <property type="protein sequence ID" value="HGN36237.1"/>
    <property type="molecule type" value="Genomic_DNA"/>
</dbReference>
<organism evidence="15">
    <name type="scientific">Ignisphaera aggregans</name>
    <dbReference type="NCBI Taxonomy" id="334771"/>
    <lineage>
        <taxon>Archaea</taxon>
        <taxon>Thermoproteota</taxon>
        <taxon>Thermoprotei</taxon>
        <taxon>Desulfurococcales</taxon>
        <taxon>Desulfurococcaceae</taxon>
        <taxon>Ignisphaera</taxon>
    </lineage>
</organism>
<comment type="cofactor">
    <cofactor evidence="11">
        <name>FAD</name>
        <dbReference type="ChEBI" id="CHEBI:57692"/>
    </cofactor>
    <text evidence="11">Binds 1 FAD per subunit.</text>
</comment>
<reference evidence="15" key="1">
    <citation type="journal article" date="2020" name="mSystems">
        <title>Genome- and Community-Level Interaction Insights into Carbon Utilization and Element Cycling Functions of Hydrothermarchaeota in Hydrothermal Sediment.</title>
        <authorList>
            <person name="Zhou Z."/>
            <person name="Liu Y."/>
            <person name="Xu W."/>
            <person name="Pan J."/>
            <person name="Luo Z.H."/>
            <person name="Li M."/>
        </authorList>
    </citation>
    <scope>NUCLEOTIDE SEQUENCE [LARGE SCALE GENOMIC DNA]</scope>
    <source>
        <strain evidence="14">SpSt-618</strain>
        <strain evidence="15">SpSt-657</strain>
    </source>
</reference>
<dbReference type="SUPFAM" id="SSF63380">
    <property type="entry name" value="Riboflavin synthase domain-like"/>
    <property type="match status" value="1"/>
</dbReference>
<dbReference type="InterPro" id="IPR017927">
    <property type="entry name" value="FAD-bd_FR_type"/>
</dbReference>
<dbReference type="InterPro" id="IPR006058">
    <property type="entry name" value="2Fe2S_fd_BS"/>
</dbReference>
<dbReference type="EMBL" id="DTBZ01000095">
    <property type="protein sequence ID" value="HGQ18302.1"/>
    <property type="molecule type" value="Genomic_DNA"/>
</dbReference>
<comment type="cofactor">
    <cofactor evidence="12">
        <name>[2Fe-2S] cluster</name>
        <dbReference type="ChEBI" id="CHEBI:190135"/>
    </cofactor>
    <text evidence="12">Binds 1 [2Fe-2S] cluster per subunit.</text>
</comment>
<gene>
    <name evidence="14" type="ORF">ENT87_01610</name>
    <name evidence="15" type="ORF">ENU30_04940</name>
</gene>
<name>A0A7J3JQH9_9CREN</name>
<keyword evidence="2" id="KW-0813">Transport</keyword>
<dbReference type="GO" id="GO:0016491">
    <property type="term" value="F:oxidoreductase activity"/>
    <property type="evidence" value="ECO:0007669"/>
    <property type="project" value="InterPro"/>
</dbReference>
<evidence type="ECO:0000259" key="13">
    <source>
        <dbReference type="PROSITE" id="PS51384"/>
    </source>
</evidence>
<evidence type="ECO:0000256" key="5">
    <source>
        <dbReference type="ARBA" id="ARBA00022723"/>
    </source>
</evidence>
<comment type="cofactor">
    <cofactor evidence="10">
        <name>[2Fe-2S] cluster</name>
        <dbReference type="ChEBI" id="CHEBI:190135"/>
    </cofactor>
</comment>
<feature type="binding site" evidence="12">
    <location>
        <position position="227"/>
    </location>
    <ligand>
        <name>[2Fe-2S] cluster</name>
        <dbReference type="ChEBI" id="CHEBI:190135"/>
    </ligand>
</feature>